<gene>
    <name evidence="2" type="ORF">PARMNEM_LOCUS13347</name>
</gene>
<accession>A0AAV1LEW4</accession>
<comment type="caution">
    <text evidence="2">The sequence shown here is derived from an EMBL/GenBank/DDBJ whole genome shotgun (WGS) entry which is preliminary data.</text>
</comment>
<sequence>MRGKTLTFFFLIFCNVFGNCKGNESKNEPRGIISALEEKLELKLQEYVIYATKWLEGLNDKYLGDTEVGRLIHYYEMKPKLDVSEQQNRGIKKISMSMLPLIFHVGATSTWMLITSLMAAKSVAIGIALLVFKIAVSSAKVASFFTTLKAKNSGHHHDWSWTPHHEHHGPPSHDWTSYSPEWSGDTAHYKTIESDELELHHAQDKSHS</sequence>
<organism evidence="2 3">
    <name type="scientific">Parnassius mnemosyne</name>
    <name type="common">clouded apollo</name>
    <dbReference type="NCBI Taxonomy" id="213953"/>
    <lineage>
        <taxon>Eukaryota</taxon>
        <taxon>Metazoa</taxon>
        <taxon>Ecdysozoa</taxon>
        <taxon>Arthropoda</taxon>
        <taxon>Hexapoda</taxon>
        <taxon>Insecta</taxon>
        <taxon>Pterygota</taxon>
        <taxon>Neoptera</taxon>
        <taxon>Endopterygota</taxon>
        <taxon>Lepidoptera</taxon>
        <taxon>Glossata</taxon>
        <taxon>Ditrysia</taxon>
        <taxon>Papilionoidea</taxon>
        <taxon>Papilionidae</taxon>
        <taxon>Parnassiinae</taxon>
        <taxon>Parnassini</taxon>
        <taxon>Parnassius</taxon>
        <taxon>Driopa</taxon>
    </lineage>
</organism>
<name>A0AAV1LEW4_9NEOP</name>
<dbReference type="AlphaFoldDB" id="A0AAV1LEW4"/>
<keyword evidence="1" id="KW-0732">Signal</keyword>
<feature type="chain" id="PRO_5043942747" evidence="1">
    <location>
        <begin position="23"/>
        <end position="208"/>
    </location>
</feature>
<proteinExistence type="predicted"/>
<protein>
    <submittedName>
        <fullName evidence="2">Uncharacterized protein</fullName>
    </submittedName>
</protein>
<dbReference type="EMBL" id="CAVLGL010000088">
    <property type="protein sequence ID" value="CAK1593586.1"/>
    <property type="molecule type" value="Genomic_DNA"/>
</dbReference>
<evidence type="ECO:0000313" key="3">
    <source>
        <dbReference type="Proteomes" id="UP001314205"/>
    </source>
</evidence>
<keyword evidence="3" id="KW-1185">Reference proteome</keyword>
<feature type="signal peptide" evidence="1">
    <location>
        <begin position="1"/>
        <end position="22"/>
    </location>
</feature>
<evidence type="ECO:0000256" key="1">
    <source>
        <dbReference type="SAM" id="SignalP"/>
    </source>
</evidence>
<reference evidence="2 3" key="1">
    <citation type="submission" date="2023-11" db="EMBL/GenBank/DDBJ databases">
        <authorList>
            <person name="Hedman E."/>
            <person name="Englund M."/>
            <person name="Stromberg M."/>
            <person name="Nyberg Akerstrom W."/>
            <person name="Nylinder S."/>
            <person name="Jareborg N."/>
            <person name="Kallberg Y."/>
            <person name="Kronander E."/>
        </authorList>
    </citation>
    <scope>NUCLEOTIDE SEQUENCE [LARGE SCALE GENOMIC DNA]</scope>
</reference>
<dbReference type="Proteomes" id="UP001314205">
    <property type="component" value="Unassembled WGS sequence"/>
</dbReference>
<evidence type="ECO:0000313" key="2">
    <source>
        <dbReference type="EMBL" id="CAK1593586.1"/>
    </source>
</evidence>